<comment type="caution">
    <text evidence="1">The sequence shown here is derived from an EMBL/GenBank/DDBJ whole genome shotgun (WGS) entry which is preliminary data.</text>
</comment>
<proteinExistence type="predicted"/>
<reference evidence="1 2" key="1">
    <citation type="journal article" date="2019" name="Nat. Med.">
        <title>A library of human gut bacterial isolates paired with longitudinal multiomics data enables mechanistic microbiome research.</title>
        <authorList>
            <person name="Poyet M."/>
            <person name="Groussin M."/>
            <person name="Gibbons S.M."/>
            <person name="Avila-Pacheco J."/>
            <person name="Jiang X."/>
            <person name="Kearney S.M."/>
            <person name="Perrotta A.R."/>
            <person name="Berdy B."/>
            <person name="Zhao S."/>
            <person name="Lieberman T.D."/>
            <person name="Swanson P.K."/>
            <person name="Smith M."/>
            <person name="Roesemann S."/>
            <person name="Alexander J.E."/>
            <person name="Rich S.A."/>
            <person name="Livny J."/>
            <person name="Vlamakis H."/>
            <person name="Clish C."/>
            <person name="Bullock K."/>
            <person name="Deik A."/>
            <person name="Scott J."/>
            <person name="Pierce K.A."/>
            <person name="Xavier R.J."/>
            <person name="Alm E.J."/>
        </authorList>
    </citation>
    <scope>NUCLEOTIDE SEQUENCE [LARGE SCALE GENOMIC DNA]</scope>
    <source>
        <strain evidence="1 2">BIOML-A2</strain>
    </source>
</reference>
<dbReference type="EMBL" id="WKPR01000009">
    <property type="protein sequence ID" value="MSB19922.1"/>
    <property type="molecule type" value="Genomic_DNA"/>
</dbReference>
<accession>A0A6I2R9E1</accession>
<evidence type="ECO:0000313" key="2">
    <source>
        <dbReference type="Proteomes" id="UP000434475"/>
    </source>
</evidence>
<dbReference type="InterPro" id="IPR056982">
    <property type="entry name" value="Phage_ProQ_C-like"/>
</dbReference>
<sequence>MGVKKFPIKVGQEVFLCPAGNYTRMGKKPRPGVITKIARKYFYVDIDSAWGEAKFEIETFQYAGDDCNSSWILYPNEETYLEEKRRQEKLQAIREYFRNWAREVPSEIVNGVYELIRAEVEMDAN</sequence>
<gene>
    <name evidence="1" type="ORF">GKE97_10375</name>
</gene>
<dbReference type="Pfam" id="PF24203">
    <property type="entry name" value="Phage_ProQ_C_like"/>
    <property type="match status" value="1"/>
</dbReference>
<protein>
    <submittedName>
        <fullName evidence="1">Uncharacterized protein</fullName>
    </submittedName>
</protein>
<dbReference type="AlphaFoldDB" id="A0A6I2R9E1"/>
<organism evidence="1 2">
    <name type="scientific">Flavonifractor plautii</name>
    <name type="common">Fusobacterium plautii</name>
    <dbReference type="NCBI Taxonomy" id="292800"/>
    <lineage>
        <taxon>Bacteria</taxon>
        <taxon>Bacillati</taxon>
        <taxon>Bacillota</taxon>
        <taxon>Clostridia</taxon>
        <taxon>Eubacteriales</taxon>
        <taxon>Oscillospiraceae</taxon>
        <taxon>Flavonifractor</taxon>
    </lineage>
</organism>
<dbReference type="Proteomes" id="UP000434475">
    <property type="component" value="Unassembled WGS sequence"/>
</dbReference>
<name>A0A6I2R9E1_FLAPL</name>
<evidence type="ECO:0000313" key="1">
    <source>
        <dbReference type="EMBL" id="MSB19922.1"/>
    </source>
</evidence>
<dbReference type="RefSeq" id="WP_172697651.1">
    <property type="nucleotide sequence ID" value="NZ_WKPR01000009.1"/>
</dbReference>